<dbReference type="EMBL" id="CP011339">
    <property type="protein sequence ID" value="AKV66924.1"/>
    <property type="molecule type" value="Genomic_DNA"/>
</dbReference>
<dbReference type="NCBIfam" id="NF045598">
    <property type="entry name" value="asr1405_asl0597"/>
    <property type="match status" value="1"/>
</dbReference>
<dbReference type="PATRIC" id="fig|1638788.3.peg.1793"/>
<evidence type="ECO:0000313" key="1">
    <source>
        <dbReference type="EMBL" id="AKV66924.1"/>
    </source>
</evidence>
<dbReference type="AlphaFoldDB" id="A0A0K1RYG1"/>
<organism evidence="1 2">
    <name type="scientific">Microcystis panniformis FACHB-1757</name>
    <dbReference type="NCBI Taxonomy" id="1638788"/>
    <lineage>
        <taxon>Bacteria</taxon>
        <taxon>Bacillati</taxon>
        <taxon>Cyanobacteriota</taxon>
        <taxon>Cyanophyceae</taxon>
        <taxon>Oscillatoriophycideae</taxon>
        <taxon>Chroococcales</taxon>
        <taxon>Microcystaceae</taxon>
        <taxon>Microcystis</taxon>
    </lineage>
</organism>
<reference evidence="1 2" key="1">
    <citation type="journal article" date="2016" name="Stand. Genomic Sci.">
        <title>Complete genome sequence and genomic characterization of Microcystis panniformis FACHB 1757 by third-generation sequencing.</title>
        <authorList>
            <person name="Zhang J.Y."/>
            <person name="Guan R."/>
            <person name="Zhang H.J."/>
            <person name="Li H."/>
            <person name="Xiao P."/>
            <person name="Yu G.L."/>
            <person name="Du L."/>
            <person name="Cao D.M."/>
            <person name="Zhu B.C."/>
            <person name="Li R.H."/>
            <person name="Lu Z.H."/>
        </authorList>
    </citation>
    <scope>NUCLEOTIDE SEQUENCE [LARGE SCALE GENOMIC DNA]</scope>
    <source>
        <strain evidence="1 2">FACHB-1757</strain>
    </source>
</reference>
<dbReference type="KEGG" id="mpk:VL20_1785"/>
<evidence type="ECO:0000313" key="2">
    <source>
        <dbReference type="Proteomes" id="UP000068167"/>
    </source>
</evidence>
<sequence length="49" mass="5612">MYSPLTVQIESPYDLVQLLGVLRSLHCSRGELIQLLKDCWRLEVSGVDH</sequence>
<dbReference type="Proteomes" id="UP000068167">
    <property type="component" value="Chromosome"/>
</dbReference>
<protein>
    <submittedName>
        <fullName evidence="1">Uncharacterized protein</fullName>
    </submittedName>
</protein>
<gene>
    <name evidence="1" type="ORF">VL20_1785</name>
</gene>
<proteinExistence type="predicted"/>
<dbReference type="InterPro" id="IPR054637">
    <property type="entry name" value="Asr1405_Asl0597-like"/>
</dbReference>
<accession>A0A0K1RYG1</accession>
<name>A0A0K1RYG1_9CHRO</name>
<keyword evidence="2" id="KW-1185">Reference proteome</keyword>